<evidence type="ECO:0000313" key="3">
    <source>
        <dbReference type="Proteomes" id="UP000321685"/>
    </source>
</evidence>
<dbReference type="SUPFAM" id="SSF52833">
    <property type="entry name" value="Thioredoxin-like"/>
    <property type="match status" value="1"/>
</dbReference>
<dbReference type="InterPro" id="IPR012341">
    <property type="entry name" value="6hp_glycosidase-like_sf"/>
</dbReference>
<protein>
    <recommendedName>
        <fullName evidence="1">Spermatogenesis-associated protein 20-like TRX domain-containing protein</fullName>
    </recommendedName>
</protein>
<dbReference type="RefSeq" id="WP_147109381.1">
    <property type="nucleotide sequence ID" value="NZ_BJVJ01000034.1"/>
</dbReference>
<name>A0A511DI37_9PSEU</name>
<dbReference type="InterPro" id="IPR036249">
    <property type="entry name" value="Thioredoxin-like_sf"/>
</dbReference>
<proteinExistence type="predicted"/>
<dbReference type="InterPro" id="IPR024705">
    <property type="entry name" value="Ssp411"/>
</dbReference>
<dbReference type="SUPFAM" id="SSF48208">
    <property type="entry name" value="Six-hairpin glycosidases"/>
    <property type="match status" value="1"/>
</dbReference>
<dbReference type="Gene3D" id="3.40.30.10">
    <property type="entry name" value="Glutaredoxin"/>
    <property type="match status" value="1"/>
</dbReference>
<dbReference type="AlphaFoldDB" id="A0A511DI37"/>
<keyword evidence="3" id="KW-1185">Reference proteome</keyword>
<evidence type="ECO:0000259" key="1">
    <source>
        <dbReference type="Pfam" id="PF03190"/>
    </source>
</evidence>
<dbReference type="EMBL" id="BJVJ01000034">
    <property type="protein sequence ID" value="GEL24459.1"/>
    <property type="molecule type" value="Genomic_DNA"/>
</dbReference>
<dbReference type="PIRSF" id="PIRSF006402">
    <property type="entry name" value="UCP006402_thioredoxin"/>
    <property type="match status" value="1"/>
</dbReference>
<organism evidence="2 3">
    <name type="scientific">Pseudonocardia sulfidoxydans NBRC 16205</name>
    <dbReference type="NCBI Taxonomy" id="1223511"/>
    <lineage>
        <taxon>Bacteria</taxon>
        <taxon>Bacillati</taxon>
        <taxon>Actinomycetota</taxon>
        <taxon>Actinomycetes</taxon>
        <taxon>Pseudonocardiales</taxon>
        <taxon>Pseudonocardiaceae</taxon>
        <taxon>Pseudonocardia</taxon>
    </lineage>
</organism>
<feature type="domain" description="Spermatogenesis-associated protein 20-like TRX" evidence="1">
    <location>
        <begin position="3"/>
        <end position="163"/>
    </location>
</feature>
<dbReference type="Proteomes" id="UP000321685">
    <property type="component" value="Unassembled WGS sequence"/>
</dbReference>
<dbReference type="PANTHER" id="PTHR42899">
    <property type="entry name" value="SPERMATOGENESIS-ASSOCIATED PROTEIN 20"/>
    <property type="match status" value="1"/>
</dbReference>
<sequence length="666" mass="70102">MPNRLAAATSPYLLQHADNPIDWWEWSDDAFAEAQRRDVPILLSVGYAACHWCHVMAHESFSDEATAAQVNAGYVAIKVDREERPDIDAVYMNATQAMTGQGGWPMTCFLTPVGEPFHCGTYYPATPGRGMPSFRQLLDAVTTAWDDDRDRVRGAAGEMAARLAESAVTALPPSVVGEGTLDAAVAALAQGFDAGTGGFGGAPKFPPSMVLEFLLRHHERTGSAPALSMVELTAERMARGGLYDQLAGGFARYSVDADWVVPHFEKMLYDNALLLRVYAHLARRTGSALARRVADETAAFLLRDLRTPEGGFASALDADTDGVEGLTYAWTPSQLDSVLGDDAGWAASLLAVTDAGTFEHGMSTLQLPADPSDRERWSSVRTRLLAARNRRPQPARDDKVVTSWNGMAILALAEAGAALDRPDWVTAAGEAADLLLRLHVVDGRVRRSSRGGVVGTAAAVLEDHALLADGLLALHQATGDPARLTAATGLLDLALAHFPDPSTPGGWFDTADDGEQLLHRPRELTDNASPCGASALAGALVTASVLASPAESARYREAAEAAVSTIGTLAERHPRFAGHWLTAAEAMASGPVQVAVVGDDSSLVATARRVAVGGTVVVAGPPDAAGVPLLASRPLVDGAAAAYVCRGFVCDRPVTGPAELEAALTL</sequence>
<evidence type="ECO:0000313" key="2">
    <source>
        <dbReference type="EMBL" id="GEL24459.1"/>
    </source>
</evidence>
<dbReference type="Pfam" id="PF03190">
    <property type="entry name" value="Thioredox_DsbH"/>
    <property type="match status" value="1"/>
</dbReference>
<dbReference type="InterPro" id="IPR004879">
    <property type="entry name" value="Ssp411-like_TRX"/>
</dbReference>
<dbReference type="CDD" id="cd02955">
    <property type="entry name" value="SSP411"/>
    <property type="match status" value="1"/>
</dbReference>
<dbReference type="OrthoDB" id="9762614at2"/>
<dbReference type="PANTHER" id="PTHR42899:SF1">
    <property type="entry name" value="SPERMATOGENESIS-ASSOCIATED PROTEIN 20"/>
    <property type="match status" value="1"/>
</dbReference>
<accession>A0A511DI37</accession>
<dbReference type="InterPro" id="IPR008928">
    <property type="entry name" value="6-hairpin_glycosidase_sf"/>
</dbReference>
<comment type="caution">
    <text evidence="2">The sequence shown here is derived from an EMBL/GenBank/DDBJ whole genome shotgun (WGS) entry which is preliminary data.</text>
</comment>
<gene>
    <name evidence="2" type="ORF">PSU4_34130</name>
</gene>
<dbReference type="Gene3D" id="1.50.10.10">
    <property type="match status" value="1"/>
</dbReference>
<reference evidence="2 3" key="1">
    <citation type="submission" date="2019-07" db="EMBL/GenBank/DDBJ databases">
        <title>Whole genome shotgun sequence of Pseudonocardia sulfidoxydans NBRC 16205.</title>
        <authorList>
            <person name="Hosoyama A."/>
            <person name="Uohara A."/>
            <person name="Ohji S."/>
            <person name="Ichikawa N."/>
        </authorList>
    </citation>
    <scope>NUCLEOTIDE SEQUENCE [LARGE SCALE GENOMIC DNA]</scope>
    <source>
        <strain evidence="2 3">NBRC 16205</strain>
    </source>
</reference>
<dbReference type="GO" id="GO:0005975">
    <property type="term" value="P:carbohydrate metabolic process"/>
    <property type="evidence" value="ECO:0007669"/>
    <property type="project" value="InterPro"/>
</dbReference>